<protein>
    <submittedName>
        <fullName evidence="6">Uncharacterized protein</fullName>
    </submittedName>
</protein>
<keyword evidence="3" id="KW-0813">Transport</keyword>
<accession>A0ABQ9TX77</accession>
<dbReference type="PANTHER" id="PTHR22780">
    <property type="entry name" value="ADAPTIN, ALPHA/GAMMA/EPSILON"/>
    <property type="match status" value="1"/>
</dbReference>
<evidence type="ECO:0000256" key="2">
    <source>
        <dbReference type="ARBA" id="ARBA00006613"/>
    </source>
</evidence>
<comment type="similarity">
    <text evidence="2">Belongs to the adaptor complexes large subunit family.</text>
</comment>
<sequence>MPLIVFVALQALQSFTCNENLVKVGGYILREFGNLISSDPRSRLGVLCMLTLCVLQWARVAGVLGCYLNSPEAQATFVVRPRRATPPGAWALELEEGHHQRPVVQARGMVAIPPCTVMLEACRNDGLLIQFNLLHSKFHLCSVPTCALILSIYIKIVNLFPEVKPTMLDMLHSDSQLQNADVELQKHAMEYLWLSTMASTHILATVLKEMPPFPEWESSILAKPKNKIPNIMADLENTKWERIVDVNGGPESAPASTSAVVEYHAVRGHLMECLKTILNKTQKPPKSKKVHHSNIKNGNAGSVQFVLHVLSNPPLLLPPHSELNLLVHTGNQLGQFLQHWETNLHYLALESMCTLASSEFSHKAVKTHVEMVINALKSSPCPRGLLTPCAGAMGLPMKAWRCSASWLPTEMEVVLVLLAST</sequence>
<evidence type="ECO:0000256" key="1">
    <source>
        <dbReference type="ARBA" id="ARBA00004308"/>
    </source>
</evidence>
<evidence type="ECO:0000313" key="7">
    <source>
        <dbReference type="Proteomes" id="UP001266305"/>
    </source>
</evidence>
<dbReference type="InterPro" id="IPR011989">
    <property type="entry name" value="ARM-like"/>
</dbReference>
<reference evidence="6 7" key="1">
    <citation type="submission" date="2023-05" db="EMBL/GenBank/DDBJ databases">
        <title>B98-5 Cell Line De Novo Hybrid Assembly: An Optical Mapping Approach.</title>
        <authorList>
            <person name="Kananen K."/>
            <person name="Auerbach J.A."/>
            <person name="Kautto E."/>
            <person name="Blachly J.S."/>
        </authorList>
    </citation>
    <scope>NUCLEOTIDE SEQUENCE [LARGE SCALE GENOMIC DNA]</scope>
    <source>
        <strain evidence="6">B95-8</strain>
        <tissue evidence="6">Cell line</tissue>
    </source>
</reference>
<proteinExistence type="inferred from homology"/>
<comment type="caution">
    <text evidence="6">The sequence shown here is derived from an EMBL/GenBank/DDBJ whole genome shotgun (WGS) entry which is preliminary data.</text>
</comment>
<evidence type="ECO:0000313" key="6">
    <source>
        <dbReference type="EMBL" id="KAK2089404.1"/>
    </source>
</evidence>
<comment type="subcellular location">
    <subcellularLocation>
        <location evidence="1">Endomembrane system</location>
    </subcellularLocation>
</comment>
<keyword evidence="7" id="KW-1185">Reference proteome</keyword>
<organism evidence="6 7">
    <name type="scientific">Saguinus oedipus</name>
    <name type="common">Cotton-top tamarin</name>
    <name type="synonym">Oedipomidas oedipus</name>
    <dbReference type="NCBI Taxonomy" id="9490"/>
    <lineage>
        <taxon>Eukaryota</taxon>
        <taxon>Metazoa</taxon>
        <taxon>Chordata</taxon>
        <taxon>Craniata</taxon>
        <taxon>Vertebrata</taxon>
        <taxon>Euteleostomi</taxon>
        <taxon>Mammalia</taxon>
        <taxon>Eutheria</taxon>
        <taxon>Euarchontoglires</taxon>
        <taxon>Primates</taxon>
        <taxon>Haplorrhini</taxon>
        <taxon>Platyrrhini</taxon>
        <taxon>Cebidae</taxon>
        <taxon>Callitrichinae</taxon>
        <taxon>Saguinus</taxon>
    </lineage>
</organism>
<gene>
    <name evidence="6" type="ORF">P7K49_032070</name>
</gene>
<name>A0ABQ9TX77_SAGOE</name>
<evidence type="ECO:0000256" key="4">
    <source>
        <dbReference type="ARBA" id="ARBA00022927"/>
    </source>
</evidence>
<dbReference type="EMBL" id="JASSZA010000018">
    <property type="protein sequence ID" value="KAK2089404.1"/>
    <property type="molecule type" value="Genomic_DNA"/>
</dbReference>
<keyword evidence="5" id="KW-0472">Membrane</keyword>
<dbReference type="InterPro" id="IPR050840">
    <property type="entry name" value="Adaptor_Complx_Large_Subunit"/>
</dbReference>
<evidence type="ECO:0000256" key="3">
    <source>
        <dbReference type="ARBA" id="ARBA00022448"/>
    </source>
</evidence>
<dbReference type="Proteomes" id="UP001266305">
    <property type="component" value="Unassembled WGS sequence"/>
</dbReference>
<dbReference type="Gene3D" id="1.25.10.10">
    <property type="entry name" value="Leucine-rich Repeat Variant"/>
    <property type="match status" value="2"/>
</dbReference>
<keyword evidence="4" id="KW-0653">Protein transport</keyword>
<evidence type="ECO:0000256" key="5">
    <source>
        <dbReference type="ARBA" id="ARBA00023136"/>
    </source>
</evidence>